<reference evidence="6 7" key="1">
    <citation type="submission" date="2024-01" db="EMBL/GenBank/DDBJ databases">
        <title>The genomes of 5 underutilized Papilionoideae crops provide insights into root nodulation and disease resistanc.</title>
        <authorList>
            <person name="Yuan L."/>
        </authorList>
    </citation>
    <scope>NUCLEOTIDE SEQUENCE [LARGE SCALE GENOMIC DNA]</scope>
    <source>
        <strain evidence="6">ZHUSHIDOU_FW_LH</strain>
        <tissue evidence="6">Leaf</tissue>
    </source>
</reference>
<accession>A0AAN9E871</accession>
<comment type="caution">
    <text evidence="6">The sequence shown here is derived from an EMBL/GenBank/DDBJ whole genome shotgun (WGS) entry which is preliminary data.</text>
</comment>
<protein>
    <submittedName>
        <fullName evidence="6">Uncharacterized protein</fullName>
    </submittedName>
</protein>
<name>A0AAN9E871_CROPI</name>
<keyword evidence="2" id="KW-0285">Flavoprotein</keyword>
<evidence type="ECO:0000256" key="3">
    <source>
        <dbReference type="ARBA" id="ARBA00022827"/>
    </source>
</evidence>
<evidence type="ECO:0000256" key="2">
    <source>
        <dbReference type="ARBA" id="ARBA00022630"/>
    </source>
</evidence>
<sequence>MKEVKDALRIRRNVIDLFERASLPSKLMEEKNKLLSFVVVGGRPTGVDFAAELHDFVHEDIFQLNYFDESKFFRFGIDVQLGSMVVKVTENEISSKERGTGQVVSQPHGMVAWSTSISTRPKILDSMKQISQVWFYLEDIAVIFRKGRQGQ</sequence>
<dbReference type="AlphaFoldDB" id="A0AAN9E871"/>
<dbReference type="Proteomes" id="UP001372338">
    <property type="component" value="Unassembled WGS sequence"/>
</dbReference>
<dbReference type="GO" id="GO:0005739">
    <property type="term" value="C:mitochondrion"/>
    <property type="evidence" value="ECO:0007669"/>
    <property type="project" value="TreeGrafter"/>
</dbReference>
<keyword evidence="7" id="KW-1185">Reference proteome</keyword>
<evidence type="ECO:0000313" key="6">
    <source>
        <dbReference type="EMBL" id="KAK7250815.1"/>
    </source>
</evidence>
<dbReference type="EMBL" id="JAYWIO010000007">
    <property type="protein sequence ID" value="KAK7250815.1"/>
    <property type="molecule type" value="Genomic_DNA"/>
</dbReference>
<evidence type="ECO:0000256" key="4">
    <source>
        <dbReference type="ARBA" id="ARBA00023002"/>
    </source>
</evidence>
<keyword evidence="5" id="KW-0520">NAD</keyword>
<dbReference type="Gene3D" id="3.50.50.100">
    <property type="match status" value="1"/>
</dbReference>
<evidence type="ECO:0000256" key="5">
    <source>
        <dbReference type="ARBA" id="ARBA00023027"/>
    </source>
</evidence>
<evidence type="ECO:0000256" key="1">
    <source>
        <dbReference type="ARBA" id="ARBA00005272"/>
    </source>
</evidence>
<comment type="similarity">
    <text evidence="1">Belongs to the NADH dehydrogenase family.</text>
</comment>
<dbReference type="InterPro" id="IPR036188">
    <property type="entry name" value="FAD/NAD-bd_sf"/>
</dbReference>
<dbReference type="GO" id="GO:0003954">
    <property type="term" value="F:NADH dehydrogenase activity"/>
    <property type="evidence" value="ECO:0007669"/>
    <property type="project" value="InterPro"/>
</dbReference>
<keyword evidence="3" id="KW-0274">FAD</keyword>
<dbReference type="PANTHER" id="PTHR43706:SF43">
    <property type="entry name" value="NADH:UBIQUINONE REDUCTASE (NON-ELECTROGENIC)"/>
    <property type="match status" value="1"/>
</dbReference>
<proteinExistence type="inferred from homology"/>
<dbReference type="InterPro" id="IPR045024">
    <property type="entry name" value="NDH-2"/>
</dbReference>
<organism evidence="6 7">
    <name type="scientific">Crotalaria pallida</name>
    <name type="common">Smooth rattlebox</name>
    <name type="synonym">Crotalaria striata</name>
    <dbReference type="NCBI Taxonomy" id="3830"/>
    <lineage>
        <taxon>Eukaryota</taxon>
        <taxon>Viridiplantae</taxon>
        <taxon>Streptophyta</taxon>
        <taxon>Embryophyta</taxon>
        <taxon>Tracheophyta</taxon>
        <taxon>Spermatophyta</taxon>
        <taxon>Magnoliopsida</taxon>
        <taxon>eudicotyledons</taxon>
        <taxon>Gunneridae</taxon>
        <taxon>Pentapetalae</taxon>
        <taxon>rosids</taxon>
        <taxon>fabids</taxon>
        <taxon>Fabales</taxon>
        <taxon>Fabaceae</taxon>
        <taxon>Papilionoideae</taxon>
        <taxon>50 kb inversion clade</taxon>
        <taxon>genistoids sensu lato</taxon>
        <taxon>core genistoids</taxon>
        <taxon>Crotalarieae</taxon>
        <taxon>Crotalaria</taxon>
    </lineage>
</organism>
<dbReference type="PANTHER" id="PTHR43706">
    <property type="entry name" value="NADH DEHYDROGENASE"/>
    <property type="match status" value="1"/>
</dbReference>
<evidence type="ECO:0000313" key="7">
    <source>
        <dbReference type="Proteomes" id="UP001372338"/>
    </source>
</evidence>
<dbReference type="SUPFAM" id="SSF51905">
    <property type="entry name" value="FAD/NAD(P)-binding domain"/>
    <property type="match status" value="1"/>
</dbReference>
<gene>
    <name evidence="6" type="ORF">RIF29_33523</name>
</gene>
<keyword evidence="4" id="KW-0560">Oxidoreductase</keyword>